<name>A0A5B0MMK4_PUCGR</name>
<gene>
    <name evidence="2" type="ORF">PGTUg99_004534</name>
</gene>
<reference evidence="2 3" key="1">
    <citation type="submission" date="2019-05" db="EMBL/GenBank/DDBJ databases">
        <title>Emergence of the Ug99 lineage of the wheat stem rust pathogen through somatic hybridization.</title>
        <authorList>
            <person name="Li F."/>
            <person name="Upadhyaya N.M."/>
            <person name="Sperschneider J."/>
            <person name="Matny O."/>
            <person name="Nguyen-Phuc H."/>
            <person name="Mago R."/>
            <person name="Raley C."/>
            <person name="Miller M.E."/>
            <person name="Silverstein K.A.T."/>
            <person name="Henningsen E."/>
            <person name="Hirsch C.D."/>
            <person name="Visser B."/>
            <person name="Pretorius Z.A."/>
            <person name="Steffenson B.J."/>
            <person name="Schwessinger B."/>
            <person name="Dodds P.N."/>
            <person name="Figueroa M."/>
        </authorList>
    </citation>
    <scope>NUCLEOTIDE SEQUENCE [LARGE SCALE GENOMIC DNA]</scope>
    <source>
        <strain evidence="2 3">Ug99</strain>
    </source>
</reference>
<comment type="caution">
    <text evidence="2">The sequence shown here is derived from an EMBL/GenBank/DDBJ whole genome shotgun (WGS) entry which is preliminary data.</text>
</comment>
<dbReference type="EMBL" id="VDEP01000459">
    <property type="protein sequence ID" value="KAA1077100.1"/>
    <property type="molecule type" value="Genomic_DNA"/>
</dbReference>
<evidence type="ECO:0000313" key="3">
    <source>
        <dbReference type="Proteomes" id="UP000325313"/>
    </source>
</evidence>
<organism evidence="2 3">
    <name type="scientific">Puccinia graminis f. sp. tritici</name>
    <dbReference type="NCBI Taxonomy" id="56615"/>
    <lineage>
        <taxon>Eukaryota</taxon>
        <taxon>Fungi</taxon>
        <taxon>Dikarya</taxon>
        <taxon>Basidiomycota</taxon>
        <taxon>Pucciniomycotina</taxon>
        <taxon>Pucciniomycetes</taxon>
        <taxon>Pucciniales</taxon>
        <taxon>Pucciniaceae</taxon>
        <taxon>Puccinia</taxon>
    </lineage>
</organism>
<accession>A0A5B0MMK4</accession>
<evidence type="ECO:0000256" key="1">
    <source>
        <dbReference type="SAM" id="MobiDB-lite"/>
    </source>
</evidence>
<feature type="region of interest" description="Disordered" evidence="1">
    <location>
        <begin position="56"/>
        <end position="91"/>
    </location>
</feature>
<dbReference type="AlphaFoldDB" id="A0A5B0MMK4"/>
<sequence length="119" mass="12994">MIRLVTSSFCLNLQTRPSFPVIYNPDQQPCSFSDPSQGYREAATAVVPKYMPSRQSIFQKNDPSFPTRHISASRETSTGEADVPAQGCDALGSSRGLSLVDWQRGSGLRLRGVKITSGK</sequence>
<proteinExistence type="predicted"/>
<protein>
    <submittedName>
        <fullName evidence="2">Uncharacterized protein</fullName>
    </submittedName>
</protein>
<evidence type="ECO:0000313" key="2">
    <source>
        <dbReference type="EMBL" id="KAA1077100.1"/>
    </source>
</evidence>
<dbReference type="Proteomes" id="UP000325313">
    <property type="component" value="Unassembled WGS sequence"/>
</dbReference>